<dbReference type="FunFam" id="1.10.10.60:FF:000009">
    <property type="entry name" value="transcription factor MYB1R1"/>
    <property type="match status" value="1"/>
</dbReference>
<dbReference type="InterPro" id="IPR017930">
    <property type="entry name" value="Myb_dom"/>
</dbReference>
<feature type="compositionally biased region" description="Basic and acidic residues" evidence="7">
    <location>
        <begin position="27"/>
        <end position="38"/>
    </location>
</feature>
<evidence type="ECO:0000256" key="7">
    <source>
        <dbReference type="SAM" id="MobiDB-lite"/>
    </source>
</evidence>
<dbReference type="Pfam" id="PF00249">
    <property type="entry name" value="Myb_DNA-binding"/>
    <property type="match status" value="1"/>
</dbReference>
<dbReference type="NCBIfam" id="TIGR01557">
    <property type="entry name" value="myb_SHAQKYF"/>
    <property type="match status" value="1"/>
</dbReference>
<keyword evidence="5" id="KW-0804">Transcription</keyword>
<keyword evidence="3" id="KW-0805">Transcription regulation</keyword>
<dbReference type="InterPro" id="IPR001399">
    <property type="entry name" value="Orbi_VP6"/>
</dbReference>
<dbReference type="CDD" id="cd00167">
    <property type="entry name" value="SANT"/>
    <property type="match status" value="1"/>
</dbReference>
<feature type="domain" description="HTH myb-type" evidence="10">
    <location>
        <begin position="113"/>
        <end position="169"/>
    </location>
</feature>
<dbReference type="PANTHER" id="PTHR44191:SF62">
    <property type="entry name" value="OS04G0341900 PROTEIN"/>
    <property type="match status" value="1"/>
</dbReference>
<dbReference type="PROSITE" id="PS50090">
    <property type="entry name" value="MYB_LIKE"/>
    <property type="match status" value="1"/>
</dbReference>
<dbReference type="PROSITE" id="PS51293">
    <property type="entry name" value="SANT"/>
    <property type="match status" value="1"/>
</dbReference>
<dbReference type="GO" id="GO:0005634">
    <property type="term" value="C:nucleus"/>
    <property type="evidence" value="ECO:0007669"/>
    <property type="project" value="UniProtKB-SubCell"/>
</dbReference>
<dbReference type="InterPro" id="IPR006447">
    <property type="entry name" value="Myb_dom_plants"/>
</dbReference>
<dbReference type="PROSITE" id="PS51294">
    <property type="entry name" value="HTH_MYB"/>
    <property type="match status" value="1"/>
</dbReference>
<dbReference type="SUPFAM" id="SSF46689">
    <property type="entry name" value="Homeodomain-like"/>
    <property type="match status" value="1"/>
</dbReference>
<dbReference type="InterPro" id="IPR001005">
    <property type="entry name" value="SANT/Myb"/>
</dbReference>
<name>A0A166A3L5_DAUCS</name>
<dbReference type="PANTHER" id="PTHR44191">
    <property type="entry name" value="TRANSCRIPTION FACTOR KUA1"/>
    <property type="match status" value="1"/>
</dbReference>
<dbReference type="InterPro" id="IPR009057">
    <property type="entry name" value="Homeodomain-like_sf"/>
</dbReference>
<evidence type="ECO:0000256" key="4">
    <source>
        <dbReference type="ARBA" id="ARBA00023125"/>
    </source>
</evidence>
<organism evidence="11">
    <name type="scientific">Daucus carota subsp. sativus</name>
    <name type="common">Carrot</name>
    <dbReference type="NCBI Taxonomy" id="79200"/>
    <lineage>
        <taxon>Eukaryota</taxon>
        <taxon>Viridiplantae</taxon>
        <taxon>Streptophyta</taxon>
        <taxon>Embryophyta</taxon>
        <taxon>Tracheophyta</taxon>
        <taxon>Spermatophyta</taxon>
        <taxon>Magnoliopsida</taxon>
        <taxon>eudicotyledons</taxon>
        <taxon>Gunneridae</taxon>
        <taxon>Pentapetalae</taxon>
        <taxon>asterids</taxon>
        <taxon>campanulids</taxon>
        <taxon>Apiales</taxon>
        <taxon>Apiaceae</taxon>
        <taxon>Apioideae</taxon>
        <taxon>Scandiceae</taxon>
        <taxon>Daucinae</taxon>
        <taxon>Daucus</taxon>
        <taxon>Daucus sect. Daucus</taxon>
    </lineage>
</organism>
<feature type="region of interest" description="Disordered" evidence="7">
    <location>
        <begin position="185"/>
        <end position="205"/>
    </location>
</feature>
<dbReference type="OrthoDB" id="118550at2759"/>
<keyword evidence="6" id="KW-0539">Nucleus</keyword>
<evidence type="ECO:0000256" key="2">
    <source>
        <dbReference type="ARBA" id="ARBA00004328"/>
    </source>
</evidence>
<dbReference type="KEGG" id="dcr:108211336"/>
<evidence type="ECO:0000256" key="1">
    <source>
        <dbReference type="ARBA" id="ARBA00004123"/>
    </source>
</evidence>
<dbReference type="GO" id="GO:0006355">
    <property type="term" value="P:regulation of DNA-templated transcription"/>
    <property type="evidence" value="ECO:0007669"/>
    <property type="project" value="UniProtKB-ARBA"/>
</dbReference>
<reference evidence="11" key="1">
    <citation type="journal article" date="2016" name="Nat. Genet.">
        <title>A high-quality carrot genome assembly provides new insights into carotenoid accumulation and asterid genome evolution.</title>
        <authorList>
            <person name="Iorizzo M."/>
            <person name="Ellison S."/>
            <person name="Senalik D."/>
            <person name="Zeng P."/>
            <person name="Satapoomin P."/>
            <person name="Huang J."/>
            <person name="Bowman M."/>
            <person name="Iovene M."/>
            <person name="Sanseverino W."/>
            <person name="Cavagnaro P."/>
            <person name="Yildiz M."/>
            <person name="Macko-Podgorni A."/>
            <person name="Moranska E."/>
            <person name="Grzebelus E."/>
            <person name="Grzebelus D."/>
            <person name="Ashrafi H."/>
            <person name="Zheng Z."/>
            <person name="Cheng S."/>
            <person name="Spooner D."/>
            <person name="Van Deynze A."/>
            <person name="Simon P."/>
        </authorList>
    </citation>
    <scope>NUCLEOTIDE SEQUENCE [LARGE SCALE GENOMIC DNA]</scope>
    <source>
        <tissue evidence="11">Leaf</tissue>
    </source>
</reference>
<dbReference type="GO" id="GO:0005198">
    <property type="term" value="F:structural molecule activity"/>
    <property type="evidence" value="ECO:0007669"/>
    <property type="project" value="InterPro"/>
</dbReference>
<feature type="domain" description="Myb-like" evidence="8">
    <location>
        <begin position="113"/>
        <end position="165"/>
    </location>
</feature>
<proteinExistence type="predicted"/>
<dbReference type="Gene3D" id="1.10.10.60">
    <property type="entry name" value="Homeodomain-like"/>
    <property type="match status" value="1"/>
</dbReference>
<dbReference type="GO" id="GO:0009723">
    <property type="term" value="P:response to ethylene"/>
    <property type="evidence" value="ECO:0007669"/>
    <property type="project" value="TreeGrafter"/>
</dbReference>
<dbReference type="SMART" id="SM00717">
    <property type="entry name" value="SANT"/>
    <property type="match status" value="1"/>
</dbReference>
<comment type="caution">
    <text evidence="11">The sequence shown here is derived from an EMBL/GenBank/DDBJ whole genome shotgun (WGS) entry which is preliminary data.</text>
</comment>
<feature type="compositionally biased region" description="Gly residues" evidence="7">
    <location>
        <begin position="82"/>
        <end position="94"/>
    </location>
</feature>
<accession>A0A166A3L5</accession>
<dbReference type="Gramene" id="KZN00705">
    <property type="protein sequence ID" value="KZN00705"/>
    <property type="gene ID" value="DCAR_009459"/>
</dbReference>
<dbReference type="AlphaFoldDB" id="A0A166A3L5"/>
<sequence length="411" mass="43629">MARGDDGSGKEGGGFKLFGVEINFGHELNKKSGDESGKVQKKRGHDDDEGGESDRLRKSKSVGNLHEMGNHSGGEGDADANGGDGAVGGGGGADDSGYHSDGVLHVNSRRAAHMRRKGTPWTQSEHRAFLLGLSKLGKGDWKGISKNYVPTRTPTQVASHAQKYFIRMTTAEKKNRRASLFDIPFNESNLPPHTPAAPFTASENSQQVISSAVAPPRRTTDIHGLEWSSAHTAASEKKPPLAPMSRNFVQDTGHMSYMSAVPGRSFPAAPVMPQAELYPMMNHTITQYQNYYYVPSSHGNFPAPIMNQKSNGVFLQPYPPVLVTSQALPATPAGGSFASSASLPNYYQPVTGPPTSFAACAPFPNQYPTANGPGTSFAACAPYPTANGPATSTVTKRDALEAGIGTLSLKI</sequence>
<dbReference type="GO" id="GO:0009739">
    <property type="term" value="P:response to gibberellin"/>
    <property type="evidence" value="ECO:0007669"/>
    <property type="project" value="TreeGrafter"/>
</dbReference>
<evidence type="ECO:0000259" key="8">
    <source>
        <dbReference type="PROSITE" id="PS50090"/>
    </source>
</evidence>
<evidence type="ECO:0000256" key="3">
    <source>
        <dbReference type="ARBA" id="ARBA00023015"/>
    </source>
</evidence>
<comment type="subcellular location">
    <subcellularLocation>
        <location evidence="1">Nucleus</location>
    </subcellularLocation>
    <subcellularLocation>
        <location evidence="2">Virion</location>
    </subcellularLocation>
</comment>
<dbReference type="InterPro" id="IPR017884">
    <property type="entry name" value="SANT_dom"/>
</dbReference>
<keyword evidence="4" id="KW-0238">DNA-binding</keyword>
<dbReference type="PRINTS" id="PR00902">
    <property type="entry name" value="VP6CAPSID"/>
</dbReference>
<feature type="region of interest" description="Disordered" evidence="7">
    <location>
        <begin position="26"/>
        <end position="102"/>
    </location>
</feature>
<evidence type="ECO:0000313" key="11">
    <source>
        <dbReference type="EMBL" id="KZN00705.1"/>
    </source>
</evidence>
<protein>
    <submittedName>
        <fullName evidence="11">Uncharacterized protein</fullName>
    </submittedName>
</protein>
<gene>
    <name evidence="11" type="ORF">DCAR_009459</name>
</gene>
<evidence type="ECO:0000259" key="10">
    <source>
        <dbReference type="PROSITE" id="PS51294"/>
    </source>
</evidence>
<evidence type="ECO:0000256" key="5">
    <source>
        <dbReference type="ARBA" id="ARBA00023163"/>
    </source>
</evidence>
<evidence type="ECO:0000259" key="9">
    <source>
        <dbReference type="PROSITE" id="PS51293"/>
    </source>
</evidence>
<dbReference type="GO" id="GO:0003677">
    <property type="term" value="F:DNA binding"/>
    <property type="evidence" value="ECO:0007669"/>
    <property type="project" value="UniProtKB-KW"/>
</dbReference>
<feature type="domain" description="SANT" evidence="9">
    <location>
        <begin position="121"/>
        <end position="169"/>
    </location>
</feature>
<evidence type="ECO:0000256" key="6">
    <source>
        <dbReference type="ARBA" id="ARBA00023242"/>
    </source>
</evidence>
<dbReference type="EMBL" id="LNRQ01000003">
    <property type="protein sequence ID" value="KZN00705.1"/>
    <property type="molecule type" value="Genomic_DNA"/>
</dbReference>
<dbReference type="InterPro" id="IPR052245">
    <property type="entry name" value="Plant_Stress_Dev_TF"/>
</dbReference>